<reference evidence="1 2" key="1">
    <citation type="journal article" date="2018" name="New Phytol.">
        <title>Phylogenomics of Endogonaceae and evolution of mycorrhizas within Mucoromycota.</title>
        <authorList>
            <person name="Chang Y."/>
            <person name="Desiro A."/>
            <person name="Na H."/>
            <person name="Sandor L."/>
            <person name="Lipzen A."/>
            <person name="Clum A."/>
            <person name="Barry K."/>
            <person name="Grigoriev I.V."/>
            <person name="Martin F.M."/>
            <person name="Stajich J.E."/>
            <person name="Smith M.E."/>
            <person name="Bonito G."/>
            <person name="Spatafora J.W."/>
        </authorList>
    </citation>
    <scope>NUCLEOTIDE SEQUENCE [LARGE SCALE GENOMIC DNA]</scope>
    <source>
        <strain evidence="1 2">GMNB39</strain>
    </source>
</reference>
<dbReference type="EMBL" id="RBNI01012011">
    <property type="protein sequence ID" value="RUP42966.1"/>
    <property type="molecule type" value="Genomic_DNA"/>
</dbReference>
<dbReference type="Proteomes" id="UP000268093">
    <property type="component" value="Unassembled WGS sequence"/>
</dbReference>
<gene>
    <name evidence="1" type="ORF">BC936DRAFT_137832</name>
</gene>
<evidence type="ECO:0000313" key="2">
    <source>
        <dbReference type="Proteomes" id="UP000268093"/>
    </source>
</evidence>
<evidence type="ECO:0000313" key="1">
    <source>
        <dbReference type="EMBL" id="RUP42966.1"/>
    </source>
</evidence>
<feature type="non-terminal residue" evidence="1">
    <location>
        <position position="111"/>
    </location>
</feature>
<dbReference type="AlphaFoldDB" id="A0A433CWK9"/>
<accession>A0A433CWK9</accession>
<proteinExistence type="predicted"/>
<organism evidence="1 2">
    <name type="scientific">Jimgerdemannia flammicorona</name>
    <dbReference type="NCBI Taxonomy" id="994334"/>
    <lineage>
        <taxon>Eukaryota</taxon>
        <taxon>Fungi</taxon>
        <taxon>Fungi incertae sedis</taxon>
        <taxon>Mucoromycota</taxon>
        <taxon>Mucoromycotina</taxon>
        <taxon>Endogonomycetes</taxon>
        <taxon>Endogonales</taxon>
        <taxon>Endogonaceae</taxon>
        <taxon>Jimgerdemannia</taxon>
    </lineage>
</organism>
<comment type="caution">
    <text evidence="1">The sequence shown here is derived from an EMBL/GenBank/DDBJ whole genome shotgun (WGS) entry which is preliminary data.</text>
</comment>
<sequence>MVINGSELVTLSVRAKRSEDEHYVSNYAHLMLGNTSSNRLVDTKAARSVLSSSNVTVMLKGEIQIRPFKSISKPVMGKFSAFDFVKSQWESLSFEPQDLSGKVIIVTGSNV</sequence>
<keyword evidence="2" id="KW-1185">Reference proteome</keyword>
<protein>
    <submittedName>
        <fullName evidence="1">Uncharacterized protein</fullName>
    </submittedName>
</protein>
<name>A0A433CWK9_9FUNG</name>